<dbReference type="PANTHER" id="PTHR15889">
    <property type="entry name" value="MITOCHONDRIAL RIBOSOMAL PROTEIN L37"/>
    <property type="match status" value="1"/>
</dbReference>
<dbReference type="GO" id="GO:0005739">
    <property type="term" value="C:mitochondrion"/>
    <property type="evidence" value="ECO:0007669"/>
    <property type="project" value="TreeGrafter"/>
</dbReference>
<dbReference type="PANTHER" id="PTHR15889:SF2">
    <property type="entry name" value="LARGE RIBOSOMAL SUBUNIT PROTEIN ML37"/>
    <property type="match status" value="1"/>
</dbReference>
<dbReference type="GO" id="GO:0005840">
    <property type="term" value="C:ribosome"/>
    <property type="evidence" value="ECO:0007669"/>
    <property type="project" value="UniProtKB-KW"/>
</dbReference>
<keyword evidence="1" id="KW-0687">Ribonucleoprotein</keyword>
<organism evidence="1">
    <name type="scientific">Apis cerana</name>
    <name type="common">Indian honeybee</name>
    <dbReference type="NCBI Taxonomy" id="7461"/>
    <lineage>
        <taxon>Eukaryota</taxon>
        <taxon>Metazoa</taxon>
        <taxon>Ecdysozoa</taxon>
        <taxon>Arthropoda</taxon>
        <taxon>Hexapoda</taxon>
        <taxon>Insecta</taxon>
        <taxon>Pterygota</taxon>
        <taxon>Neoptera</taxon>
        <taxon>Endopterygota</taxon>
        <taxon>Hymenoptera</taxon>
        <taxon>Apocrita</taxon>
        <taxon>Aculeata</taxon>
        <taxon>Apoidea</taxon>
        <taxon>Anthophila</taxon>
        <taxon>Apidae</taxon>
        <taxon>Apis</taxon>
    </lineage>
</organism>
<keyword evidence="1" id="KW-0689">Ribosomal protein</keyword>
<dbReference type="EMBL" id="JR051594">
    <property type="protein sequence ID" value="AEY61523.1"/>
    <property type="molecule type" value="mRNA"/>
</dbReference>
<reference evidence="1" key="1">
    <citation type="submission" date="2011-11" db="EMBL/GenBank/DDBJ databases">
        <title>Decoding the brain transcriptome of the Eastern honeybee (Apis cerana) based on pyrosequencing.</title>
        <authorList>
            <person name="Sun L."/>
            <person name="Zheng H."/>
            <person name="Wang Y."/>
            <person name="Xie X."/>
            <person name="Zhu Y."/>
            <person name="Gu W."/>
            <person name="Wang S."/>
        </authorList>
    </citation>
    <scope>NUCLEOTIDE SEQUENCE</scope>
    <source>
        <tissue evidence="1">Brain</tissue>
    </source>
</reference>
<gene>
    <name evidence="1" type="ORF">ACCB12815</name>
</gene>
<accession>V9IK57</accession>
<proteinExistence type="evidence at transcript level"/>
<dbReference type="AlphaFoldDB" id="V9IK57"/>
<name>V9IK57_APICE</name>
<protein>
    <submittedName>
        <fullName evidence="1">Mitochondrial ribosomal protein L37</fullName>
    </submittedName>
</protein>
<evidence type="ECO:0000313" key="1">
    <source>
        <dbReference type="EMBL" id="AEY61523.1"/>
    </source>
</evidence>
<sequence length="256" mass="30231">MKFTQFLYKHHIGKAVRYLWQHQRERSILMTKAENILRSMNFPIEDATKFILEQSQYKRKIIENSIKFNNINLKLEDKKYLIFEDHNVLQEGVPQACLLTKTLKINDELPKKIQNLITEIPDNINNLLKRFIYTSVIYDTQQIKLPRLKDPDRPAWVFPRVYGITATRKMHNLSKKFLQLCESLCGLNDAQNKSIVHDGLSSICLEKENYFIKFSLKMDIMMTSLIPLTPIEDVNMNIEFDLPDIIHYIIPLVYLN</sequence>
<dbReference type="InterPro" id="IPR052482">
    <property type="entry name" value="mtLSU_mL37"/>
</dbReference>